<sequence>MNSASERVAASLVSGARPQAVDLEVLVLGRPAGRVDLVTVGDADCRLL</sequence>
<comment type="caution">
    <text evidence="1">The sequence shown here is derived from an EMBL/GenBank/DDBJ whole genome shotgun (WGS) entry which is preliminary data.</text>
</comment>
<protein>
    <submittedName>
        <fullName evidence="1">Uncharacterized protein</fullName>
    </submittedName>
</protein>
<proteinExistence type="predicted"/>
<evidence type="ECO:0000313" key="2">
    <source>
        <dbReference type="Proteomes" id="UP001067235"/>
    </source>
</evidence>
<evidence type="ECO:0000313" key="1">
    <source>
        <dbReference type="EMBL" id="MCZ4553682.1"/>
    </source>
</evidence>
<organism evidence="1 2">
    <name type="scientific">Gordonia rubripertincta</name>
    <name type="common">Rhodococcus corallinus</name>
    <dbReference type="NCBI Taxonomy" id="36822"/>
    <lineage>
        <taxon>Bacteria</taxon>
        <taxon>Bacillati</taxon>
        <taxon>Actinomycetota</taxon>
        <taxon>Actinomycetes</taxon>
        <taxon>Mycobacteriales</taxon>
        <taxon>Gordoniaceae</taxon>
        <taxon>Gordonia</taxon>
    </lineage>
</organism>
<gene>
    <name evidence="1" type="ORF">O4213_27085</name>
</gene>
<dbReference type="EMBL" id="JAPWIE010000011">
    <property type="protein sequence ID" value="MCZ4553682.1"/>
    <property type="molecule type" value="Genomic_DNA"/>
</dbReference>
<accession>A0ABT4N384</accession>
<dbReference type="Proteomes" id="UP001067235">
    <property type="component" value="Unassembled WGS sequence"/>
</dbReference>
<dbReference type="RefSeq" id="WP_301574371.1">
    <property type="nucleotide sequence ID" value="NZ_JAPWIE010000011.1"/>
</dbReference>
<reference evidence="1" key="1">
    <citation type="submission" date="2022-12" db="EMBL/GenBank/DDBJ databases">
        <authorList>
            <person name="Krivoruchko A.V."/>
            <person name="Elkin A."/>
        </authorList>
    </citation>
    <scope>NUCLEOTIDE SEQUENCE</scope>
    <source>
        <strain evidence="1">IEGM 1388</strain>
    </source>
</reference>
<name>A0ABT4N384_GORRU</name>
<keyword evidence="2" id="KW-1185">Reference proteome</keyword>